<reference evidence="2" key="1">
    <citation type="submission" date="2023-06" db="EMBL/GenBank/DDBJ databases">
        <title>Genome-scale phylogeny and comparative genomics of the fungal order Sordariales.</title>
        <authorList>
            <consortium name="Lawrence Berkeley National Laboratory"/>
            <person name="Hensen N."/>
            <person name="Bonometti L."/>
            <person name="Westerberg I."/>
            <person name="Brannstrom I.O."/>
            <person name="Guillou S."/>
            <person name="Cros-Aarteil S."/>
            <person name="Calhoun S."/>
            <person name="Haridas S."/>
            <person name="Kuo A."/>
            <person name="Mondo S."/>
            <person name="Pangilinan J."/>
            <person name="Riley R."/>
            <person name="Labutti K."/>
            <person name="Andreopoulos B."/>
            <person name="Lipzen A."/>
            <person name="Chen C."/>
            <person name="Yanf M."/>
            <person name="Daum C."/>
            <person name="Ng V."/>
            <person name="Clum A."/>
            <person name="Steindorff A."/>
            <person name="Ohm R."/>
            <person name="Martin F."/>
            <person name="Silar P."/>
            <person name="Natvig D."/>
            <person name="Lalanne C."/>
            <person name="Gautier V."/>
            <person name="Ament-Velasquez S.L."/>
            <person name="Kruys A."/>
            <person name="Hutchinson M.I."/>
            <person name="Powell A.J."/>
            <person name="Barry K."/>
            <person name="Miller A.N."/>
            <person name="Grigoriev I.V."/>
            <person name="Debuchy R."/>
            <person name="Gladieux P."/>
            <person name="Thoren M.H."/>
            <person name="Johannesson H."/>
        </authorList>
    </citation>
    <scope>NUCLEOTIDE SEQUENCE</scope>
    <source>
        <strain evidence="2">PSN4</strain>
    </source>
</reference>
<dbReference type="EMBL" id="MU839827">
    <property type="protein sequence ID" value="KAK1760851.1"/>
    <property type="molecule type" value="Genomic_DNA"/>
</dbReference>
<evidence type="ECO:0000256" key="1">
    <source>
        <dbReference type="SAM" id="SignalP"/>
    </source>
</evidence>
<accession>A0AAJ0BRV6</accession>
<evidence type="ECO:0000313" key="3">
    <source>
        <dbReference type="Proteomes" id="UP001239445"/>
    </source>
</evidence>
<feature type="signal peptide" evidence="1">
    <location>
        <begin position="1"/>
        <end position="23"/>
    </location>
</feature>
<organism evidence="2 3">
    <name type="scientific">Echria macrotheca</name>
    <dbReference type="NCBI Taxonomy" id="438768"/>
    <lineage>
        <taxon>Eukaryota</taxon>
        <taxon>Fungi</taxon>
        <taxon>Dikarya</taxon>
        <taxon>Ascomycota</taxon>
        <taxon>Pezizomycotina</taxon>
        <taxon>Sordariomycetes</taxon>
        <taxon>Sordariomycetidae</taxon>
        <taxon>Sordariales</taxon>
        <taxon>Schizotheciaceae</taxon>
        <taxon>Echria</taxon>
    </lineage>
</organism>
<protein>
    <submittedName>
        <fullName evidence="2">Uncharacterized protein</fullName>
    </submittedName>
</protein>
<proteinExistence type="predicted"/>
<feature type="chain" id="PRO_5042505406" evidence="1">
    <location>
        <begin position="24"/>
        <end position="82"/>
    </location>
</feature>
<keyword evidence="1" id="KW-0732">Signal</keyword>
<evidence type="ECO:0000313" key="2">
    <source>
        <dbReference type="EMBL" id="KAK1760851.1"/>
    </source>
</evidence>
<gene>
    <name evidence="2" type="ORF">QBC47DRAFT_16241</name>
</gene>
<dbReference type="Proteomes" id="UP001239445">
    <property type="component" value="Unassembled WGS sequence"/>
</dbReference>
<comment type="caution">
    <text evidence="2">The sequence shown here is derived from an EMBL/GenBank/DDBJ whole genome shotgun (WGS) entry which is preliminary data.</text>
</comment>
<name>A0AAJ0BRV6_9PEZI</name>
<sequence>MVSILSLLNQLSALTILGNSVSGVLNHNHERDFISRDKMKDYLGKHAPLTNTWCDWPPALVGCIHLSSSIPALSKHQLPIIS</sequence>
<keyword evidence="3" id="KW-1185">Reference proteome</keyword>
<dbReference type="AlphaFoldDB" id="A0AAJ0BRV6"/>